<feature type="compositionally biased region" description="Basic and acidic residues" evidence="1">
    <location>
        <begin position="62"/>
        <end position="71"/>
    </location>
</feature>
<evidence type="ECO:0000256" key="1">
    <source>
        <dbReference type="SAM" id="MobiDB-lite"/>
    </source>
</evidence>
<dbReference type="EMBL" id="CP004372">
    <property type="protein sequence ID" value="AHM05170.1"/>
    <property type="molecule type" value="Genomic_DNA"/>
</dbReference>
<gene>
    <name evidence="2" type="ORF">roselon_02874</name>
</gene>
<feature type="region of interest" description="Disordered" evidence="1">
    <location>
        <begin position="53"/>
        <end position="90"/>
    </location>
</feature>
<dbReference type="HOGENOM" id="CLU_2194979_0_0_5"/>
<sequence length="108" mass="11981">MHAVANDSADHVPFEVTLTIGRKSKTRHCTRRHEFPFVDAMSKAEAATDVYPRPVIDGLGDDGDRRRRGFDDATGEGGRGCRDKGNSGSGKEFGYTLHYFPQCTRCFV</sequence>
<name>W8SRK5_9RHOB</name>
<dbReference type="KEGG" id="red:roselon_02874"/>
<dbReference type="Proteomes" id="UP000019593">
    <property type="component" value="Chromosome"/>
</dbReference>
<accession>W8SRK5</accession>
<reference evidence="2 3" key="1">
    <citation type="submission" date="2013-03" db="EMBL/GenBank/DDBJ databases">
        <authorList>
            <person name="Fiebig A."/>
            <person name="Goeker M."/>
            <person name="Klenk H.-P.P."/>
        </authorList>
    </citation>
    <scope>NUCLEOTIDE SEQUENCE [LARGE SCALE GENOMIC DNA]</scope>
    <source>
        <strain evidence="3">DSM 19469</strain>
    </source>
</reference>
<dbReference type="STRING" id="1294273.roselon_02874"/>
<proteinExistence type="predicted"/>
<organism evidence="2 3">
    <name type="scientific">Roseicyclus elongatus DSM 19469</name>
    <dbReference type="NCBI Taxonomy" id="1294273"/>
    <lineage>
        <taxon>Bacteria</taxon>
        <taxon>Pseudomonadati</taxon>
        <taxon>Pseudomonadota</taxon>
        <taxon>Alphaproteobacteria</taxon>
        <taxon>Rhodobacterales</taxon>
        <taxon>Roseobacteraceae</taxon>
        <taxon>Roseicyclus</taxon>
    </lineage>
</organism>
<keyword evidence="3" id="KW-1185">Reference proteome</keyword>
<evidence type="ECO:0000313" key="2">
    <source>
        <dbReference type="EMBL" id="AHM05170.1"/>
    </source>
</evidence>
<dbReference type="AlphaFoldDB" id="W8SRK5"/>
<evidence type="ECO:0000313" key="3">
    <source>
        <dbReference type="Proteomes" id="UP000019593"/>
    </source>
</evidence>
<protein>
    <submittedName>
        <fullName evidence="2">Uncharacterized protein</fullName>
    </submittedName>
</protein>